<feature type="region of interest" description="Disordered" evidence="2">
    <location>
        <begin position="352"/>
        <end position="404"/>
    </location>
</feature>
<feature type="region of interest" description="Disordered" evidence="2">
    <location>
        <begin position="258"/>
        <end position="318"/>
    </location>
</feature>
<dbReference type="Pfam" id="PF08317">
    <property type="entry name" value="Spc7"/>
    <property type="match status" value="1"/>
</dbReference>
<evidence type="ECO:0000313" key="4">
    <source>
        <dbReference type="EMBL" id="KAF6003078.1"/>
    </source>
</evidence>
<feature type="compositionally biased region" description="Polar residues" evidence="2">
    <location>
        <begin position="29"/>
        <end position="41"/>
    </location>
</feature>
<feature type="non-terminal residue" evidence="4">
    <location>
        <position position="1209"/>
    </location>
</feature>
<evidence type="ECO:0000256" key="1">
    <source>
        <dbReference type="SAM" id="Coils"/>
    </source>
</evidence>
<feature type="coiled-coil region" evidence="1">
    <location>
        <begin position="906"/>
        <end position="954"/>
    </location>
</feature>
<feature type="domain" description="Spc7 kinetochore protein" evidence="3">
    <location>
        <begin position="693"/>
        <end position="979"/>
    </location>
</feature>
<dbReference type="GO" id="GO:1990758">
    <property type="term" value="P:mitotic sister chromatid biorientation"/>
    <property type="evidence" value="ECO:0007669"/>
    <property type="project" value="TreeGrafter"/>
</dbReference>
<evidence type="ECO:0000259" key="3">
    <source>
        <dbReference type="SMART" id="SM00787"/>
    </source>
</evidence>
<feature type="region of interest" description="Disordered" evidence="2">
    <location>
        <begin position="429"/>
        <end position="470"/>
    </location>
</feature>
<evidence type="ECO:0000313" key="5">
    <source>
        <dbReference type="Proteomes" id="UP000530660"/>
    </source>
</evidence>
<keyword evidence="5" id="KW-1185">Reference proteome</keyword>
<dbReference type="GO" id="GO:0034501">
    <property type="term" value="P:protein localization to kinetochore"/>
    <property type="evidence" value="ECO:0007669"/>
    <property type="project" value="TreeGrafter"/>
</dbReference>
<organism evidence="4 5">
    <name type="scientific">Cyanidiococcus yangmingshanensis</name>
    <dbReference type="NCBI Taxonomy" id="2690220"/>
    <lineage>
        <taxon>Eukaryota</taxon>
        <taxon>Rhodophyta</taxon>
        <taxon>Bangiophyceae</taxon>
        <taxon>Cyanidiales</taxon>
        <taxon>Cyanidiaceae</taxon>
        <taxon>Cyanidiococcus</taxon>
    </lineage>
</organism>
<feature type="region of interest" description="Disordered" evidence="2">
    <location>
        <begin position="537"/>
        <end position="573"/>
    </location>
</feature>
<dbReference type="PANTHER" id="PTHR28260:SF1">
    <property type="entry name" value="SPINDLE POLE BODY COMPONENT SPC105"/>
    <property type="match status" value="1"/>
</dbReference>
<dbReference type="GO" id="GO:0000776">
    <property type="term" value="C:kinetochore"/>
    <property type="evidence" value="ECO:0007669"/>
    <property type="project" value="TreeGrafter"/>
</dbReference>
<keyword evidence="1" id="KW-0175">Coiled coil</keyword>
<accession>A0A7J7IJ73</accession>
<dbReference type="PANTHER" id="PTHR28260">
    <property type="entry name" value="SPINDLE POLE BODY COMPONENT SPC105"/>
    <property type="match status" value="1"/>
</dbReference>
<dbReference type="AlphaFoldDB" id="A0A7J7IJ73"/>
<reference evidence="4 5" key="1">
    <citation type="journal article" date="2020" name="J. Phycol.">
        <title>Comparative genome analysis reveals Cyanidiococcus gen. nov., a new extremophilic red algal genus sister to Cyanidioschyzon (Cyanidioschyzonaceae, Rhodophyta).</title>
        <authorList>
            <person name="Liu S.-L."/>
            <person name="Chiang Y.-R."/>
            <person name="Yoon H.S."/>
            <person name="Fu H.-Y."/>
        </authorList>
    </citation>
    <scope>NUCLEOTIDE SEQUENCE [LARGE SCALE GENOMIC DNA]</scope>
    <source>
        <strain evidence="4 5">THAL066</strain>
    </source>
</reference>
<sequence length="1209" mass="134892">MTVTTMERQTSHTRTPLTPVQPSGEPSMVFSNKNLRRSPQASPERGAKRALSPTISEESSKQRRQSIIGSRNKRVSFGGQQIKIYEQHEYEWHSPPTSAMNDQLGEASTNATASNAQNICFSSQGAFDHEPERSDRTVSEHFRMSPSEYQDVQSRGVFQYLGQPAALEAATIESLEDDDENTFQSGSSISEATLAQAAYGVGSYTEGTIDDAVSSTNEEDTLQSRDRFTASSESLSLFMDEDVTKAVGYPRPSMPLTSMTSLTNSVTRSLPTSSKYHGGRASLCRPPLPRAQRPSRSSIGAWHTPKDTESFISGNDSRRKSFDENITARVPALSTLIDADLDESRLGNILRLSGHHPASSGNSPPPSTQKKRRYQEDPPRFSSMGSRDSFESADMSDPYRELDANDITRKVPTLDRLLQEDILRNDSERLDENNLRDGSQNVNDNETGELRSEDSVLPRSPGPHIIRADSENSLTLGDISAQIPKLTSLVNDDDHTSNSLWSRNFSEGTEIAPRVRNKDSVHAPPTHFSAECVQLPQTSSGEAPLSGTHESGVDSNEAKSFRSGPQNSNASPCIAVGRSAECSRRNLARRRSLAADVRRLSTKPLEPREHLGFRIQSFSAEKQLAIARTQASWSSSIEPTSLSYAPPEHRGNENPKSEAHQERSKSSAELDEERIGEKVQNGERLVNAEFGELDSHASPKPKSGSFKDFLFIGGVRFLDDLSTRRRVTSFGVPSIRVCVPSDSLQHQIRVACVTATMLSAFQGSCEMLVTESGELVSDTVHAEREFQSRWLFSRIMQLHSSGSEQNLLTRYQLQLKRLKNVGRLRARLDWYNWRKQHEKRIQMRLTAQRENLQNDMEQMRGLAENLRATATSANEDAVASGLGPLASDQDSLIERRLRNQSMLEQLERQDALIKDTQMRVEQLSARLRSLYKHKTDLAEQCMQFRERYEALDAKERLIDSVQGGVLLGELQDAYDVAISVMNCRPRNLTRRDLRLCVGNGLDLFCQFSSGVSTHDDRMKLNLQSIQINSALEAERDKNCTALERAVARAAAMPVLELYERHLEAEPVDQTGCIQWLRRIVFAAAHASSEIQNLVRGIALWQRCKPYEVYYRETEENTGLVCALFSEVRTRVRVQVSIGLEATHASAAGVTVGLRNVRWYLRSSRAPSTARLREIISEYAQMATLCTETTACAKAPRFLGLLHTVESMLD</sequence>
<comment type="caution">
    <text evidence="4">The sequence shown here is derived from an EMBL/GenBank/DDBJ whole genome shotgun (WGS) entry which is preliminary data.</text>
</comment>
<feature type="compositionally biased region" description="Polar residues" evidence="2">
    <location>
        <begin position="258"/>
        <end position="275"/>
    </location>
</feature>
<dbReference type="GO" id="GO:0007094">
    <property type="term" value="P:mitotic spindle assembly checkpoint signaling"/>
    <property type="evidence" value="ECO:0007669"/>
    <property type="project" value="TreeGrafter"/>
</dbReference>
<dbReference type="EMBL" id="VWRR01000008">
    <property type="protein sequence ID" value="KAF6003078.1"/>
    <property type="molecule type" value="Genomic_DNA"/>
</dbReference>
<dbReference type="InterPro" id="IPR033338">
    <property type="entry name" value="Spc105/Spc7"/>
</dbReference>
<feature type="compositionally biased region" description="Basic and acidic residues" evidence="2">
    <location>
        <begin position="647"/>
        <end position="678"/>
    </location>
</feature>
<dbReference type="InterPro" id="IPR013253">
    <property type="entry name" value="Spc7_domain"/>
</dbReference>
<feature type="region of interest" description="Disordered" evidence="2">
    <location>
        <begin position="1"/>
        <end position="73"/>
    </location>
</feature>
<proteinExistence type="predicted"/>
<evidence type="ECO:0000256" key="2">
    <source>
        <dbReference type="SAM" id="MobiDB-lite"/>
    </source>
</evidence>
<feature type="coiled-coil region" evidence="1">
    <location>
        <begin position="842"/>
        <end position="876"/>
    </location>
</feature>
<name>A0A7J7IJ73_9RHOD</name>
<gene>
    <name evidence="4" type="ORF">F1559_003769</name>
</gene>
<dbReference type="Proteomes" id="UP000530660">
    <property type="component" value="Unassembled WGS sequence"/>
</dbReference>
<protein>
    <recommendedName>
        <fullName evidence="3">Spc7 kinetochore protein domain-containing protein</fullName>
    </recommendedName>
</protein>
<feature type="compositionally biased region" description="Polar residues" evidence="2">
    <location>
        <begin position="1"/>
        <end position="21"/>
    </location>
</feature>
<feature type="compositionally biased region" description="Polar residues" evidence="2">
    <location>
        <begin position="436"/>
        <end position="445"/>
    </location>
</feature>
<feature type="region of interest" description="Disordered" evidence="2">
    <location>
        <begin position="636"/>
        <end position="678"/>
    </location>
</feature>
<dbReference type="SMART" id="SM00787">
    <property type="entry name" value="Spc7"/>
    <property type="match status" value="1"/>
</dbReference>
<dbReference type="OrthoDB" id="6124at2759"/>